<gene>
    <name evidence="2" type="ORF">EHS24_000633</name>
</gene>
<comment type="caution">
    <text evidence="2">The sequence shown here is derived from an EMBL/GenBank/DDBJ whole genome shotgun (WGS) entry which is preliminary data.</text>
</comment>
<feature type="compositionally biased region" description="Polar residues" evidence="1">
    <location>
        <begin position="246"/>
        <end position="261"/>
    </location>
</feature>
<dbReference type="EMBL" id="RSCE01000001">
    <property type="protein sequence ID" value="RSH88106.1"/>
    <property type="molecule type" value="Genomic_DNA"/>
</dbReference>
<feature type="compositionally biased region" description="Basic residues" evidence="1">
    <location>
        <begin position="67"/>
        <end position="83"/>
    </location>
</feature>
<sequence length="559" mass="61418">MPNEDPWSRSLLSPSPSLSDCDPIDKSALHGFLAHETTDDNLLDELDLSKRDDVAIVKETPFTLAKLRPKSSIKQGVKSRTRPVRGNLATAGQVANPEHSKPPPLPQQPKPDWKNTGNIKPTAEFPIVAALERQKALPTKASRKRLQNKQSQADVEALIQETSQRAVKKVKRDNVKSLLSFRSSSPTSVTAGLQPLAVMDKATVFTSPHSTQLFNKSDNEHTDPALDEATDHDHNVHGTDGLPERMNSSTPPDAQLATPPQSTIANRPPDPEVEMDVDSCPSQFASLVRPKPIRPPTVPRLEAMVAGGTMNHANIVPERPSRYLPHGNDDQSKGHGTVDHPEPTSAAMAWRSSYQTPHRPDPQPHNTVEYKYGLVSPEPSPHVHTYAPVHAVPSLTTAYSYNPDGSQAFAPRHWQSIVKKTTTDAEWSTFPTRKRLTLRPAAPTTSSSFRMPTKLFTPQQTPRPRPSMAQGPSTSQGVKLTLWSPTPLSHDNGTQQAKQSYTPHHLRLLQNAAGSPTNGRARAYSPQPEPESQLEPESEDWVAAWSRSANVASRRNTCK</sequence>
<feature type="region of interest" description="Disordered" evidence="1">
    <location>
        <begin position="319"/>
        <end position="343"/>
    </location>
</feature>
<feature type="region of interest" description="Disordered" evidence="1">
    <location>
        <begin position="441"/>
        <end position="541"/>
    </location>
</feature>
<evidence type="ECO:0000313" key="2">
    <source>
        <dbReference type="EMBL" id="RSH88106.1"/>
    </source>
</evidence>
<feature type="compositionally biased region" description="Polar residues" evidence="1">
    <location>
        <begin position="443"/>
        <end position="462"/>
    </location>
</feature>
<protein>
    <submittedName>
        <fullName evidence="2">Uncharacterized protein</fullName>
    </submittedName>
</protein>
<feature type="compositionally biased region" description="Basic and acidic residues" evidence="1">
    <location>
        <begin position="217"/>
        <end position="237"/>
    </location>
</feature>
<dbReference type="Proteomes" id="UP000279236">
    <property type="component" value="Unassembled WGS sequence"/>
</dbReference>
<name>A0A427YAK2_9TREE</name>
<dbReference type="GeneID" id="39585176"/>
<dbReference type="AlphaFoldDB" id="A0A427YAK2"/>
<feature type="compositionally biased region" description="Basic and acidic residues" evidence="1">
    <location>
        <begin position="327"/>
        <end position="342"/>
    </location>
</feature>
<proteinExistence type="predicted"/>
<feature type="compositionally biased region" description="Low complexity" evidence="1">
    <location>
        <begin position="8"/>
        <end position="19"/>
    </location>
</feature>
<keyword evidence="3" id="KW-1185">Reference proteome</keyword>
<feature type="region of interest" description="Disordered" evidence="1">
    <location>
        <begin position="67"/>
        <end position="116"/>
    </location>
</feature>
<accession>A0A427YAK2</accession>
<feature type="compositionally biased region" description="Polar residues" evidence="1">
    <location>
        <begin position="470"/>
        <end position="502"/>
    </location>
</feature>
<evidence type="ECO:0000256" key="1">
    <source>
        <dbReference type="SAM" id="MobiDB-lite"/>
    </source>
</evidence>
<evidence type="ECO:0000313" key="3">
    <source>
        <dbReference type="Proteomes" id="UP000279236"/>
    </source>
</evidence>
<dbReference type="RefSeq" id="XP_028480314.1">
    <property type="nucleotide sequence ID" value="XM_028616457.1"/>
</dbReference>
<feature type="region of interest" description="Disordered" evidence="1">
    <location>
        <begin position="1"/>
        <end position="25"/>
    </location>
</feature>
<reference evidence="2 3" key="1">
    <citation type="submission" date="2018-11" db="EMBL/GenBank/DDBJ databases">
        <title>Genome sequence of Apiotrichum porosum DSM 27194.</title>
        <authorList>
            <person name="Aliyu H."/>
            <person name="Gorte O."/>
            <person name="Ochsenreither K."/>
        </authorList>
    </citation>
    <scope>NUCLEOTIDE SEQUENCE [LARGE SCALE GENOMIC DNA]</scope>
    <source>
        <strain evidence="2 3">DSM 27194</strain>
    </source>
</reference>
<organism evidence="2 3">
    <name type="scientific">Apiotrichum porosum</name>
    <dbReference type="NCBI Taxonomy" id="105984"/>
    <lineage>
        <taxon>Eukaryota</taxon>
        <taxon>Fungi</taxon>
        <taxon>Dikarya</taxon>
        <taxon>Basidiomycota</taxon>
        <taxon>Agaricomycotina</taxon>
        <taxon>Tremellomycetes</taxon>
        <taxon>Trichosporonales</taxon>
        <taxon>Trichosporonaceae</taxon>
        <taxon>Apiotrichum</taxon>
    </lineage>
</organism>
<feature type="region of interest" description="Disordered" evidence="1">
    <location>
        <begin position="211"/>
        <end position="261"/>
    </location>
</feature>